<comment type="caution">
    <text evidence="1">The sequence shown here is derived from an EMBL/GenBank/DDBJ whole genome shotgun (WGS) entry which is preliminary data.</text>
</comment>
<reference evidence="1" key="1">
    <citation type="submission" date="2020-12" db="EMBL/GenBank/DDBJ databases">
        <authorList>
            <consortium name="Molecular Ecology Group"/>
        </authorList>
    </citation>
    <scope>NUCLEOTIDE SEQUENCE</scope>
    <source>
        <strain evidence="1">TBG_1078</strain>
    </source>
</reference>
<keyword evidence="2" id="KW-1185">Reference proteome</keyword>
<dbReference type="EMBL" id="CAJHUB010000671">
    <property type="protein sequence ID" value="CAD7673635.1"/>
    <property type="molecule type" value="Genomic_DNA"/>
</dbReference>
<evidence type="ECO:0000313" key="2">
    <source>
        <dbReference type="Proteomes" id="UP000645828"/>
    </source>
</evidence>
<accession>A0A811YCV4</accession>
<sequence>MSHKCSKGQASLSFKPSSSYKLGQNFNKEIENIKKTQLELKNTITQIKNTLEGISSLWKEVSFVEKS</sequence>
<protein>
    <submittedName>
        <fullName evidence="1">(raccoon dog) hypothetical protein</fullName>
    </submittedName>
</protein>
<gene>
    <name evidence="1" type="ORF">NYPRO_LOCUS6430</name>
</gene>
<name>A0A811YCV4_NYCPR</name>
<proteinExistence type="predicted"/>
<dbReference type="Proteomes" id="UP000645828">
    <property type="component" value="Unassembled WGS sequence"/>
</dbReference>
<organism evidence="1 2">
    <name type="scientific">Nyctereutes procyonoides</name>
    <name type="common">Raccoon dog</name>
    <name type="synonym">Canis procyonoides</name>
    <dbReference type="NCBI Taxonomy" id="34880"/>
    <lineage>
        <taxon>Eukaryota</taxon>
        <taxon>Metazoa</taxon>
        <taxon>Chordata</taxon>
        <taxon>Craniata</taxon>
        <taxon>Vertebrata</taxon>
        <taxon>Euteleostomi</taxon>
        <taxon>Mammalia</taxon>
        <taxon>Eutheria</taxon>
        <taxon>Laurasiatheria</taxon>
        <taxon>Carnivora</taxon>
        <taxon>Caniformia</taxon>
        <taxon>Canidae</taxon>
        <taxon>Nyctereutes</taxon>
    </lineage>
</organism>
<evidence type="ECO:0000313" key="1">
    <source>
        <dbReference type="EMBL" id="CAD7673635.1"/>
    </source>
</evidence>
<dbReference type="AlphaFoldDB" id="A0A811YCV4"/>